<dbReference type="OrthoDB" id="2675985at2"/>
<reference evidence="2 3" key="1">
    <citation type="submission" date="2014-06" db="EMBL/GenBank/DDBJ databases">
        <title>Draft genome sequence of Paenibacillus sp. MSt1.</title>
        <authorList>
            <person name="Aw Y.K."/>
            <person name="Ong K.S."/>
            <person name="Gan H.M."/>
            <person name="Lee S.M."/>
        </authorList>
    </citation>
    <scope>NUCLEOTIDE SEQUENCE [LARGE SCALE GENOMIC DNA]</scope>
    <source>
        <strain evidence="2 3">MSt1</strain>
    </source>
</reference>
<sequence length="740" mass="81549">MNSKRKRYKTCIVLLAAVLAFGSALPAFAAEGGGTTPPSGTTATISTGTAPAIGQVALNATSYFEIKNVVMMPEQGNKTVTFTVGVNNGGSTDLQFIDYWPRLRTKNGNQISVRVLPQDKDKNRIPAKSSQDISFYATVNESTDLKDLIFEIIKWDFSMPEADFVRKIGEVSVPDDYTVVTPAGKAHTIQIASNPVKGTIKKVLMSKNEKNYTPTIVLNLENVGSKSVAVPGYQYLLRTSEGYMYPLDAKVVKDLTINPQTNKDIDLTGSVPVSVSTEGWQLVIVQNAQDLKLNLPIAFFALPAVSDTDGVDTGKAFSFTNKSGTYTTQLNTVQRLPWEDQDILTAGFTLSNKGPEALPIPELTGYFKLDDNVKVEAKLVRTDNVIGLAPNAEAQFQFIGKIPYTSQFGKVKLVLQEKTGTGSSDGKTDQQTAASDLLEFVHRSELMNIPYNNFGETYKVTSIGRSANYKVRSVRTYGGKMNDTFTALLEVNNLEKRPSDITKLVAYFKTAEGTYPATISEIKTKVNPNGTAMLLLSSNVGKGAPTSGMSILIGEAVTEGKLTEADKKPDAYVNAAAYWLPEEDFTVQDGFKDINLDPYKLSISNIRSTIEYVKDSDVTPVKIKFDYNLTKDSMFVSNMEGRQLIIELEDSDGKTKMKSSLDFKDFEGIASDKQGTTTQTETKEKMTVGEHVDFEFKESIKDIKYRINQLKTFKLNIYDSFQGQKKLIATKEVNWFETAE</sequence>
<dbReference type="EMBL" id="JNVM01000004">
    <property type="protein sequence ID" value="KEQ27288.1"/>
    <property type="molecule type" value="Genomic_DNA"/>
</dbReference>
<gene>
    <name evidence="2" type="ORF">ET33_25785</name>
</gene>
<protein>
    <submittedName>
        <fullName evidence="2">Uncharacterized protein</fullName>
    </submittedName>
</protein>
<comment type="caution">
    <text evidence="2">The sequence shown here is derived from an EMBL/GenBank/DDBJ whole genome shotgun (WGS) entry which is preliminary data.</text>
</comment>
<evidence type="ECO:0000313" key="3">
    <source>
        <dbReference type="Proteomes" id="UP000028123"/>
    </source>
</evidence>
<dbReference type="eggNOG" id="ENOG5033U6R">
    <property type="taxonomic scope" value="Bacteria"/>
</dbReference>
<name>A0A081P9B5_9BACL</name>
<evidence type="ECO:0000256" key="1">
    <source>
        <dbReference type="SAM" id="SignalP"/>
    </source>
</evidence>
<accession>A0A081P9B5</accession>
<keyword evidence="1" id="KW-0732">Signal</keyword>
<evidence type="ECO:0000313" key="2">
    <source>
        <dbReference type="EMBL" id="KEQ27288.1"/>
    </source>
</evidence>
<proteinExistence type="predicted"/>
<dbReference type="Proteomes" id="UP000028123">
    <property type="component" value="Unassembled WGS sequence"/>
</dbReference>
<keyword evidence="3" id="KW-1185">Reference proteome</keyword>
<dbReference type="AlphaFoldDB" id="A0A081P9B5"/>
<organism evidence="2 3">
    <name type="scientific">Paenibacillus tyrfis</name>
    <dbReference type="NCBI Taxonomy" id="1501230"/>
    <lineage>
        <taxon>Bacteria</taxon>
        <taxon>Bacillati</taxon>
        <taxon>Bacillota</taxon>
        <taxon>Bacilli</taxon>
        <taxon>Bacillales</taxon>
        <taxon>Paenibacillaceae</taxon>
        <taxon>Paenibacillus</taxon>
    </lineage>
</organism>
<feature type="signal peptide" evidence="1">
    <location>
        <begin position="1"/>
        <end position="29"/>
    </location>
</feature>
<dbReference type="RefSeq" id="WP_036677472.1">
    <property type="nucleotide sequence ID" value="NZ_FYEP01000014.1"/>
</dbReference>
<feature type="chain" id="PRO_5001761496" evidence="1">
    <location>
        <begin position="30"/>
        <end position="740"/>
    </location>
</feature>